<proteinExistence type="predicted"/>
<evidence type="ECO:0008006" key="4">
    <source>
        <dbReference type="Google" id="ProtNLM"/>
    </source>
</evidence>
<organism evidence="2 3">
    <name type="scientific">Carnobacterium iners</name>
    <dbReference type="NCBI Taxonomy" id="1073423"/>
    <lineage>
        <taxon>Bacteria</taxon>
        <taxon>Bacillati</taxon>
        <taxon>Bacillota</taxon>
        <taxon>Bacilli</taxon>
        <taxon>Lactobacillales</taxon>
        <taxon>Carnobacteriaceae</taxon>
        <taxon>Carnobacterium</taxon>
    </lineage>
</organism>
<reference evidence="2 3" key="1">
    <citation type="submission" date="2017-04" db="EMBL/GenBank/DDBJ databases">
        <authorList>
            <person name="Afonso C.L."/>
            <person name="Miller P.J."/>
            <person name="Scott M.A."/>
            <person name="Spackman E."/>
            <person name="Goraichik I."/>
            <person name="Dimitrov K.M."/>
            <person name="Suarez D.L."/>
            <person name="Swayne D.E."/>
        </authorList>
    </citation>
    <scope>NUCLEOTIDE SEQUENCE [LARGE SCALE GENOMIC DNA]</scope>
    <source>
        <strain evidence="2 3">LMG26642</strain>
    </source>
</reference>
<accession>A0A1X7MRR8</accession>
<keyword evidence="1" id="KW-0812">Transmembrane</keyword>
<keyword evidence="1" id="KW-1133">Transmembrane helix</keyword>
<dbReference type="STRING" id="1073423.SAMN04488700_0274"/>
<name>A0A1X7MRR8_9LACT</name>
<dbReference type="Pfam" id="PF05987">
    <property type="entry name" value="DUF898"/>
    <property type="match status" value="1"/>
</dbReference>
<keyword evidence="1" id="KW-0472">Membrane</keyword>
<feature type="transmembrane region" description="Helical" evidence="1">
    <location>
        <begin position="79"/>
        <end position="107"/>
    </location>
</feature>
<protein>
    <recommendedName>
        <fullName evidence="4">DUF898 family protein</fullName>
    </recommendedName>
</protein>
<dbReference type="AlphaFoldDB" id="A0A1X7MRR8"/>
<dbReference type="Proteomes" id="UP000193435">
    <property type="component" value="Unassembled WGS sequence"/>
</dbReference>
<keyword evidence="3" id="KW-1185">Reference proteome</keyword>
<dbReference type="EMBL" id="FXBJ01000002">
    <property type="protein sequence ID" value="SMH26817.1"/>
    <property type="molecule type" value="Genomic_DNA"/>
</dbReference>
<evidence type="ECO:0000256" key="1">
    <source>
        <dbReference type="SAM" id="Phobius"/>
    </source>
</evidence>
<dbReference type="InterPro" id="IPR010295">
    <property type="entry name" value="DUF898"/>
</dbReference>
<feature type="transmembrane region" description="Helical" evidence="1">
    <location>
        <begin position="36"/>
        <end position="58"/>
    </location>
</feature>
<evidence type="ECO:0000313" key="3">
    <source>
        <dbReference type="Proteomes" id="UP000193435"/>
    </source>
</evidence>
<sequence length="124" mass="14285">MGTIKAHSRELISERRLNMETRKNTNSYFDGGLLSFIGWNLLGLTVTVLTLGICYPWALCMVYGWKINHTVIEGKRMKFVGSAVGLFGHWIKWVLLSIVTLGIYSFWVSIKLEDWKVRNTLFLN</sequence>
<evidence type="ECO:0000313" key="2">
    <source>
        <dbReference type="EMBL" id="SMH26817.1"/>
    </source>
</evidence>
<gene>
    <name evidence="2" type="ORF">SAMN04488700_0274</name>
</gene>